<evidence type="ECO:0000256" key="1">
    <source>
        <dbReference type="SAM" id="Coils"/>
    </source>
</evidence>
<name>U6KFP1_9EIME</name>
<feature type="region of interest" description="Disordered" evidence="2">
    <location>
        <begin position="1"/>
        <end position="52"/>
    </location>
</feature>
<dbReference type="RefSeq" id="XP_037877890.1">
    <property type="nucleotide sequence ID" value="XM_038022036.1"/>
</dbReference>
<sequence length="753" mass="83161">MPPLMQGPVDLDSSGGEDGPVGSRIGSQGPGSPSLPLATSGDMGNLTPEPNDKANFAHIAREDMEDAQSEGTPPGTLALLEQIRARRLARDSRMWDVEDAELEAAQLREVALPISHGSSDSEDSSSTDFGLLCPVRRAPSSIEFDNISSVPYHAQYKRVVEQEEDAEMERLLQQLDQEQQAIHDLAVAQRYQLMQEQIAVIQKQLGRGDAKIPDLEWLMANDPENNHELDDIMAAFAARDDDLPQEAPEEPEIPLTCRNIFYACRLFRALTQHPVGTDILPVGDASIYRRYHEFVLGEEEAEGGETVGTCIFDAAIDVSISDELLPPGLDSDEGSGMWSNPYNIFTTTSCGPFGIRVKVEHSSKTHVLNEEVFGTVAFIGLSRANTWDIMGLLDLAYEHDFDAIAITPPGHGNTTQVEDEGGGFWSSSNFLKHALESCLGVSLARTVVVSHSNFVTRKYFLPFLMSDIALGFVLFDSSVGTDWMDEYDTDVNDHKFYQYVGKRRLAGVDSIIHSLETKREDFNGGNQLGGRMSVPSEGLQLAKPRVLAATSLKGYCRAEPEGADDAFPTNSTLGPFDFFPGKYKMPGWDTARKRFRETPLDAPADEGMEGRLVSSEYFDPLRIALVEFLEDLKSLSLGGKLQVEQPRPLRYNNRQTEYDKSREHTTTIDPMTVYCVQESAASVQPTRSSDPNEAPPVHLVDPEKYWLQKKAQTLRSTSTTTASPSSTAKKLTPVKHLEFHLPSLGSILSNWVP</sequence>
<feature type="compositionally biased region" description="Polar residues" evidence="2">
    <location>
        <begin position="679"/>
        <end position="691"/>
    </location>
</feature>
<organism evidence="3 4">
    <name type="scientific">Eimeria mitis</name>
    <dbReference type="NCBI Taxonomy" id="44415"/>
    <lineage>
        <taxon>Eukaryota</taxon>
        <taxon>Sar</taxon>
        <taxon>Alveolata</taxon>
        <taxon>Apicomplexa</taxon>
        <taxon>Conoidasida</taxon>
        <taxon>Coccidia</taxon>
        <taxon>Eucoccidiorida</taxon>
        <taxon>Eimeriorina</taxon>
        <taxon>Eimeriidae</taxon>
        <taxon>Eimeria</taxon>
    </lineage>
</organism>
<dbReference type="AlphaFoldDB" id="U6KFP1"/>
<dbReference type="OrthoDB" id="344193at2759"/>
<dbReference type="EMBL" id="HG731690">
    <property type="protein sequence ID" value="CDJ35601.1"/>
    <property type="molecule type" value="Genomic_DNA"/>
</dbReference>
<protein>
    <submittedName>
        <fullName evidence="3">Uncharacterized protein</fullName>
    </submittedName>
</protein>
<feature type="region of interest" description="Disordered" evidence="2">
    <location>
        <begin position="679"/>
        <end position="699"/>
    </location>
</feature>
<reference evidence="3" key="2">
    <citation type="submission" date="2013-10" db="EMBL/GenBank/DDBJ databases">
        <authorList>
            <person name="Aslett M."/>
        </authorList>
    </citation>
    <scope>NUCLEOTIDE SEQUENCE [LARGE SCALE GENOMIC DNA]</scope>
    <source>
        <strain evidence="3">Houghton</strain>
    </source>
</reference>
<dbReference type="Proteomes" id="UP000030744">
    <property type="component" value="Unassembled WGS sequence"/>
</dbReference>
<evidence type="ECO:0000256" key="2">
    <source>
        <dbReference type="SAM" id="MobiDB-lite"/>
    </source>
</evidence>
<evidence type="ECO:0000313" key="4">
    <source>
        <dbReference type="Proteomes" id="UP000030744"/>
    </source>
</evidence>
<reference evidence="3" key="1">
    <citation type="submission" date="2013-10" db="EMBL/GenBank/DDBJ databases">
        <title>Genomic analysis of the causative agents of coccidiosis in chickens.</title>
        <authorList>
            <person name="Reid A.J."/>
            <person name="Blake D."/>
            <person name="Billington K."/>
            <person name="Browne H."/>
            <person name="Dunn M."/>
            <person name="Hung S."/>
            <person name="Kawahara F."/>
            <person name="Miranda-Saavedra D."/>
            <person name="Mourier T."/>
            <person name="Nagra H."/>
            <person name="Otto T.D."/>
            <person name="Rawlings N."/>
            <person name="Sanchez A."/>
            <person name="Sanders M."/>
            <person name="Subramaniam C."/>
            <person name="Tay Y."/>
            <person name="Dear P."/>
            <person name="Doerig C."/>
            <person name="Gruber A."/>
            <person name="Parkinson J."/>
            <person name="Shirley M."/>
            <person name="Wan K.L."/>
            <person name="Berriman M."/>
            <person name="Tomley F."/>
            <person name="Pain A."/>
        </authorList>
    </citation>
    <scope>NUCLEOTIDE SEQUENCE [LARGE SCALE GENOMIC DNA]</scope>
    <source>
        <strain evidence="3">Houghton</strain>
    </source>
</reference>
<gene>
    <name evidence="3" type="ORF">EMH_0006240</name>
</gene>
<evidence type="ECO:0000313" key="3">
    <source>
        <dbReference type="EMBL" id="CDJ35601.1"/>
    </source>
</evidence>
<accession>U6KFP1</accession>
<dbReference type="VEuPathDB" id="ToxoDB:EMH_0006240"/>
<feature type="coiled-coil region" evidence="1">
    <location>
        <begin position="161"/>
        <end position="188"/>
    </location>
</feature>
<keyword evidence="1" id="KW-0175">Coiled coil</keyword>
<keyword evidence="4" id="KW-1185">Reference proteome</keyword>
<proteinExistence type="predicted"/>
<dbReference type="GeneID" id="60403742"/>